<dbReference type="Proteomes" id="UP000054529">
    <property type="component" value="Unassembled WGS sequence"/>
</dbReference>
<organism evidence="1 2">
    <name type="scientific">Candidatus Riesia pediculischaeffi PTSU</name>
    <dbReference type="NCBI Taxonomy" id="1401651"/>
    <lineage>
        <taxon>Bacteria</taxon>
        <taxon>Pseudomonadati</taxon>
        <taxon>Pseudomonadota</taxon>
        <taxon>Gammaproteobacteria</taxon>
        <taxon>Enterobacterales</taxon>
        <taxon>Enterobacteriaceae</taxon>
        <taxon>Candidatus Riesia</taxon>
    </lineage>
</organism>
<evidence type="ECO:0000313" key="1">
    <source>
        <dbReference type="EMBL" id="KIE64007.1"/>
    </source>
</evidence>
<dbReference type="EMBL" id="AWXV01000004">
    <property type="protein sequence ID" value="KIE64007.1"/>
    <property type="molecule type" value="Genomic_DNA"/>
</dbReference>
<dbReference type="HOGENOM" id="CLU_3341791_0_0_6"/>
<proteinExistence type="predicted"/>
<name>A0A0C1S0C5_9ENTR</name>
<accession>A0A0C1S0C5</accession>
<sequence>MIFINVITIEDQYVSYLLLSDVWEHSLFLHLISHIFR</sequence>
<comment type="caution">
    <text evidence="1">The sequence shown here is derived from an EMBL/GenBank/DDBJ whole genome shotgun (WGS) entry which is preliminary data.</text>
</comment>
<dbReference type="AlphaFoldDB" id="A0A0C1S0C5"/>
<evidence type="ECO:0000313" key="2">
    <source>
        <dbReference type="Proteomes" id="UP000054529"/>
    </source>
</evidence>
<gene>
    <name evidence="1" type="ORF">P689_122176</name>
</gene>
<reference evidence="1 2" key="1">
    <citation type="journal article" date="2014" name="G3 (Bethesda)">
        <title>Genome sequence of Candidatus Riesia pediculischaeffi, endosymbiont of chimpanzee lice, and genomic comparison of recently acquired endosymbionts from human and chimpanzee lice.</title>
        <authorList>
            <person name="Boyd B.M."/>
            <person name="Allen J.M."/>
            <person name="de Crecy-Lagard V."/>
            <person name="Reed D.L."/>
        </authorList>
    </citation>
    <scope>NUCLEOTIDE SEQUENCE [LARGE SCALE GENOMIC DNA]</scope>
    <source>
        <strain evidence="1 2">PTSU</strain>
    </source>
</reference>
<protein>
    <submittedName>
        <fullName evidence="1">Uncharacterized protein</fullName>
    </submittedName>
</protein>